<dbReference type="InterPro" id="IPR038091">
    <property type="entry name" value="UPF0302_N_sf"/>
</dbReference>
<dbReference type="Pfam" id="PF08864">
    <property type="entry name" value="UPF0302"/>
    <property type="match status" value="1"/>
</dbReference>
<gene>
    <name evidence="2" type="ORF">HUN84_05815</name>
</gene>
<dbReference type="RefSeq" id="WP_053029432.1">
    <property type="nucleotide sequence ID" value="NZ_CUEE01000003.1"/>
</dbReference>
<dbReference type="Pfam" id="PF08858">
    <property type="entry name" value="IDEAL"/>
    <property type="match status" value="1"/>
</dbReference>
<sequence length="178" mass="21391">MNQTLNQMKQSYIEYALFHYHFKSRISVWILNYIKSHYDLLEHVHFVNQKISNHKTLETSLSNADAPAIKLVNNHHILINTNEIFNYIISHHCEFDILIHFSDEHTTDFKLNDLMIHQLMYSTQYMAYLNTIYNLTLDSTSVYSLIEHLRHNIDLSLQFNDREQFYQLTQILEVLENR</sequence>
<dbReference type="InterPro" id="IPR014963">
    <property type="entry name" value="UPF0302_N"/>
</dbReference>
<evidence type="ECO:0000259" key="1">
    <source>
        <dbReference type="SMART" id="SM00914"/>
    </source>
</evidence>
<feature type="domain" description="IDEAL" evidence="1">
    <location>
        <begin position="136"/>
        <end position="172"/>
    </location>
</feature>
<comment type="caution">
    <text evidence="2">The sequence shown here is derived from an EMBL/GenBank/DDBJ whole genome shotgun (WGS) entry which is preliminary data.</text>
</comment>
<evidence type="ECO:0000313" key="2">
    <source>
        <dbReference type="EMBL" id="NUI82271.1"/>
    </source>
</evidence>
<organism evidence="2 3">
    <name type="scientific">Staphylococcus borealis</name>
    <dbReference type="NCBI Taxonomy" id="2742203"/>
    <lineage>
        <taxon>Bacteria</taxon>
        <taxon>Bacillati</taxon>
        <taxon>Bacillota</taxon>
        <taxon>Bacilli</taxon>
        <taxon>Bacillales</taxon>
        <taxon>Staphylococcaceae</taxon>
        <taxon>Staphylococcus</taxon>
    </lineage>
</organism>
<dbReference type="SMART" id="SM00914">
    <property type="entry name" value="IDEAL"/>
    <property type="match status" value="1"/>
</dbReference>
<dbReference type="EMBL" id="JABVEG010000003">
    <property type="protein sequence ID" value="NUI82271.1"/>
    <property type="molecule type" value="Genomic_DNA"/>
</dbReference>
<keyword evidence="3" id="KW-1185">Reference proteome</keyword>
<dbReference type="Gene3D" id="3.40.1530.30">
    <property type="entry name" value="Uncharacterised family UPF0302, N-terminal domain"/>
    <property type="match status" value="1"/>
</dbReference>
<name>A0ABX2LJ08_9STAP</name>
<dbReference type="Proteomes" id="UP000610527">
    <property type="component" value="Unassembled WGS sequence"/>
</dbReference>
<dbReference type="GeneID" id="74185853"/>
<protein>
    <submittedName>
        <fullName evidence="2">YpiB family protein</fullName>
    </submittedName>
</protein>
<evidence type="ECO:0000313" key="3">
    <source>
        <dbReference type="Proteomes" id="UP000610527"/>
    </source>
</evidence>
<dbReference type="InterPro" id="IPR011188">
    <property type="entry name" value="UPF0302"/>
</dbReference>
<proteinExistence type="predicted"/>
<dbReference type="PIRSF" id="PIRSF007165">
    <property type="entry name" value="UCP007165"/>
    <property type="match status" value="1"/>
</dbReference>
<accession>A0ABX2LJ08</accession>
<dbReference type="InterPro" id="IPR014957">
    <property type="entry name" value="IDEAL_dom"/>
</dbReference>
<reference evidence="2 3" key="1">
    <citation type="submission" date="2020-06" db="EMBL/GenBank/DDBJ databases">
        <title>Staphylococcus borealis sp. nov. -A novel member of the Staphylococcaceae family isolated from skin and blood in humans.</title>
        <authorList>
            <person name="Pain M."/>
            <person name="Wolden R."/>
            <person name="Jaen-Luchoro D."/>
            <person name="Salva-Serra F."/>
            <person name="Iglesias B.P."/>
            <person name="Karlsson R."/>
            <person name="Klingenberg C."/>
            <person name="Cavanagh J.P."/>
        </authorList>
    </citation>
    <scope>NUCLEOTIDE SEQUENCE [LARGE SCALE GENOMIC DNA]</scope>
    <source>
        <strain evidence="2 3">58-22</strain>
    </source>
</reference>